<dbReference type="GO" id="GO:0016020">
    <property type="term" value="C:membrane"/>
    <property type="evidence" value="ECO:0007669"/>
    <property type="project" value="UniProtKB-SubCell"/>
</dbReference>
<evidence type="ECO:0000256" key="4">
    <source>
        <dbReference type="ARBA" id="ARBA00023136"/>
    </source>
</evidence>
<evidence type="ECO:0000259" key="6">
    <source>
        <dbReference type="SMART" id="SM01158"/>
    </source>
</evidence>
<dbReference type="EMBL" id="KT754675">
    <property type="protein sequence ID" value="ALS04509.1"/>
    <property type="molecule type" value="mRNA"/>
</dbReference>
<evidence type="ECO:0000256" key="3">
    <source>
        <dbReference type="ARBA" id="ARBA00022989"/>
    </source>
</evidence>
<reference evidence="7" key="1">
    <citation type="journal article" date="2015" name="Sci. Rep.">
        <title>Spliced leader RNA trans-splicing discovered in copepods.</title>
        <authorList>
            <person name="Yang F."/>
            <person name="Xu D."/>
            <person name="Zhuang Y."/>
            <person name="Yi X."/>
            <person name="Huang Y."/>
            <person name="Chen H."/>
            <person name="Lin S."/>
            <person name="Campbell D.A."/>
            <person name="Sturm N.R."/>
            <person name="Liu G."/>
            <person name="Zhang H."/>
        </authorList>
    </citation>
    <scope>NUCLEOTIDE SEQUENCE</scope>
</reference>
<keyword evidence="3" id="KW-1133">Transmembrane helix</keyword>
<name>A0A0U2V698_ACAPC</name>
<dbReference type="InterPro" id="IPR039868">
    <property type="entry name" value="ARMD3-like"/>
</dbReference>
<dbReference type="Pfam" id="PF08427">
    <property type="entry name" value="ARMH3_C"/>
    <property type="match status" value="1"/>
</dbReference>
<feature type="region of interest" description="Disordered" evidence="5">
    <location>
        <begin position="317"/>
        <end position="344"/>
    </location>
</feature>
<protein>
    <submittedName>
        <fullName evidence="7">UPF0668 protein C10orf76-like protein</fullName>
    </submittedName>
</protein>
<proteinExistence type="evidence at transcript level"/>
<dbReference type="InterPro" id="IPR013636">
    <property type="entry name" value="ARMH3_C"/>
</dbReference>
<keyword evidence="2" id="KW-0812">Transmembrane</keyword>
<dbReference type="SMART" id="SM01158">
    <property type="entry name" value="DUF1741"/>
    <property type="match status" value="1"/>
</dbReference>
<accession>A0A0U2V698</accession>
<feature type="domain" description="Armadillo-like helical" evidence="6">
    <location>
        <begin position="428"/>
        <end position="663"/>
    </location>
</feature>
<dbReference type="AlphaFoldDB" id="A0A0U2V698"/>
<dbReference type="PANTHER" id="PTHR13608:SF3">
    <property type="entry name" value="ARMADILLO-LIKE HELICAL DOMAIN-CONTAINING PROTEIN 3"/>
    <property type="match status" value="1"/>
</dbReference>
<organism evidence="7">
    <name type="scientific">Acartia pacifica</name>
    <name type="common">Copepod</name>
    <dbReference type="NCBI Taxonomy" id="335913"/>
    <lineage>
        <taxon>Eukaryota</taxon>
        <taxon>Metazoa</taxon>
        <taxon>Ecdysozoa</taxon>
        <taxon>Arthropoda</taxon>
        <taxon>Crustacea</taxon>
        <taxon>Multicrustacea</taxon>
        <taxon>Hexanauplia</taxon>
        <taxon>Copepoda</taxon>
        <taxon>Calanoida</taxon>
        <taxon>Acartiidae</taxon>
        <taxon>Acartia</taxon>
    </lineage>
</organism>
<sequence>MSVRKRSGSGGRKVLKEKIVQLYEGIFRGECMTLGNINFWEEFFLLKPKMAALESEIGNLAADQLSGVRENLNTVVHQCIQHLSNVHQIKVVYALQTLTGVVRAVYKKCAQLSGFDLVNFLIGFDRAEREMSRLLHHINTFLVDESPSCLKDLCLKFLLVLVTGTDNVSSNTLLEYLLINPVFDSLILLLAQADLRAKHGHQAITILTILVQYRKHDSTNPYILNLSILEQELVLHGYSQIVTSSLSGYTLKYEEMVKESSSSTWLGTLSNMVGNMFIQEDSAVRNEKLRSHNPALMALYEIIHLNRNFITTLAHYQTETPTNPSPPEPSSAGEGDESAGSGGGGGVVVEAADLKSVNLLVTFLEYISIAMQDSKSEVAQSNVTLCFIILTCITEDQYATALMHDPNLVFKVKLHRAPMRHRKVGIEPEAHGRPLVCGLIDLMVEFIRSHLMKRLPHQLHLFAIGCIHKVLAYQRRCRVRISYNWRELWSALIVLVKFIVTNESHFVKKLNVFTICLQISTVFNIFITYGDTFLPSAASYDELYYELVRCQDVFDNLYTMSLRYSMSGGEFKDTSIKVTNSLINIRAITAHFQPRIEAWLSAQQISTPSEADILKVVQSNYDSLTLKLQENLDHYEAYAEHPFHTPFFTNLVRNMVIDYRQHIVLDDLDLQEVLQNFSTIQ</sequence>
<evidence type="ECO:0000256" key="5">
    <source>
        <dbReference type="SAM" id="MobiDB-lite"/>
    </source>
</evidence>
<evidence type="ECO:0000256" key="2">
    <source>
        <dbReference type="ARBA" id="ARBA00022692"/>
    </source>
</evidence>
<dbReference type="PANTHER" id="PTHR13608">
    <property type="entry name" value="ARMADILLO-LIKE HELICAL DOMAIN-CONTAINING PROTEIN 3"/>
    <property type="match status" value="1"/>
</dbReference>
<keyword evidence="4" id="KW-0472">Membrane</keyword>
<evidence type="ECO:0000256" key="1">
    <source>
        <dbReference type="ARBA" id="ARBA00004370"/>
    </source>
</evidence>
<comment type="subcellular location">
    <subcellularLocation>
        <location evidence="1">Membrane</location>
    </subcellularLocation>
</comment>
<dbReference type="GO" id="GO:0005829">
    <property type="term" value="C:cytosol"/>
    <property type="evidence" value="ECO:0007669"/>
    <property type="project" value="TreeGrafter"/>
</dbReference>
<evidence type="ECO:0000313" key="7">
    <source>
        <dbReference type="EMBL" id="ALS04509.1"/>
    </source>
</evidence>